<protein>
    <recommendedName>
        <fullName evidence="5">UDP-glucuronosyltransferase</fullName>
        <ecNumber evidence="5">2.4.1.17</ecNumber>
    </recommendedName>
</protein>
<name>A0AAN7VCW5_9COLE</name>
<evidence type="ECO:0000313" key="6">
    <source>
        <dbReference type="EMBL" id="KAK5645387.1"/>
    </source>
</evidence>
<dbReference type="SUPFAM" id="SSF53756">
    <property type="entry name" value="UDP-Glycosyltransferase/glycogen phosphorylase"/>
    <property type="match status" value="1"/>
</dbReference>
<dbReference type="AlphaFoldDB" id="A0AAN7VCW5"/>
<feature type="signal peptide" evidence="5">
    <location>
        <begin position="1"/>
        <end position="19"/>
    </location>
</feature>
<accession>A0AAN7VCW5</accession>
<keyword evidence="7" id="KW-1185">Reference proteome</keyword>
<dbReference type="CDD" id="cd03784">
    <property type="entry name" value="GT1_Gtf-like"/>
    <property type="match status" value="1"/>
</dbReference>
<organism evidence="6 7">
    <name type="scientific">Pyrocoelia pectoralis</name>
    <dbReference type="NCBI Taxonomy" id="417401"/>
    <lineage>
        <taxon>Eukaryota</taxon>
        <taxon>Metazoa</taxon>
        <taxon>Ecdysozoa</taxon>
        <taxon>Arthropoda</taxon>
        <taxon>Hexapoda</taxon>
        <taxon>Insecta</taxon>
        <taxon>Pterygota</taxon>
        <taxon>Neoptera</taxon>
        <taxon>Endopterygota</taxon>
        <taxon>Coleoptera</taxon>
        <taxon>Polyphaga</taxon>
        <taxon>Elateriformia</taxon>
        <taxon>Elateroidea</taxon>
        <taxon>Lampyridae</taxon>
        <taxon>Lampyrinae</taxon>
        <taxon>Pyrocoelia</taxon>
    </lineage>
</organism>
<dbReference type="InterPro" id="IPR050271">
    <property type="entry name" value="UDP-glycosyltransferase"/>
</dbReference>
<dbReference type="Proteomes" id="UP001329430">
    <property type="component" value="Chromosome 4"/>
</dbReference>
<evidence type="ECO:0000256" key="1">
    <source>
        <dbReference type="ARBA" id="ARBA00009995"/>
    </source>
</evidence>
<keyword evidence="5" id="KW-0812">Transmembrane</keyword>
<keyword evidence="5" id="KW-0472">Membrane</keyword>
<feature type="transmembrane region" description="Helical" evidence="5">
    <location>
        <begin position="465"/>
        <end position="489"/>
    </location>
</feature>
<dbReference type="InterPro" id="IPR002213">
    <property type="entry name" value="UDP_glucos_trans"/>
</dbReference>
<evidence type="ECO:0000256" key="4">
    <source>
        <dbReference type="RuleBase" id="RU003718"/>
    </source>
</evidence>
<keyword evidence="5" id="KW-1133">Transmembrane helix</keyword>
<dbReference type="InterPro" id="IPR035595">
    <property type="entry name" value="UDP_glycos_trans_CS"/>
</dbReference>
<evidence type="ECO:0000313" key="7">
    <source>
        <dbReference type="Proteomes" id="UP001329430"/>
    </source>
</evidence>
<dbReference type="PROSITE" id="PS00375">
    <property type="entry name" value="UDPGT"/>
    <property type="match status" value="1"/>
</dbReference>
<dbReference type="EMBL" id="JAVRBK010000004">
    <property type="protein sequence ID" value="KAK5645387.1"/>
    <property type="molecule type" value="Genomic_DNA"/>
</dbReference>
<dbReference type="Gene3D" id="3.40.50.2000">
    <property type="entry name" value="Glycogen Phosphorylase B"/>
    <property type="match status" value="1"/>
</dbReference>
<dbReference type="FunFam" id="3.40.50.2000:FF:000050">
    <property type="entry name" value="UDP-glucuronosyltransferase"/>
    <property type="match status" value="1"/>
</dbReference>
<dbReference type="Pfam" id="PF00201">
    <property type="entry name" value="UDPGT"/>
    <property type="match status" value="1"/>
</dbReference>
<comment type="catalytic activity">
    <reaction evidence="5">
        <text>glucuronate acceptor + UDP-alpha-D-glucuronate = acceptor beta-D-glucuronoside + UDP + H(+)</text>
        <dbReference type="Rhea" id="RHEA:21032"/>
        <dbReference type="ChEBI" id="CHEBI:15378"/>
        <dbReference type="ChEBI" id="CHEBI:58052"/>
        <dbReference type="ChEBI" id="CHEBI:58223"/>
        <dbReference type="ChEBI" id="CHEBI:132367"/>
        <dbReference type="ChEBI" id="CHEBI:132368"/>
        <dbReference type="EC" id="2.4.1.17"/>
    </reaction>
</comment>
<keyword evidence="5" id="KW-0732">Signal</keyword>
<sequence>MYYLHVFLIIVISNSVAYCARILGINPVHTFSHRQLASAIYEELAAKGHDVTVISPFPQNEKIKNLRTVLLTGPRDEALDRMMDLANLSELYSMIQIESLFLNLTETTLKHPNVQRLIKSNEKFDIIMVERLHNEAHLGFCHHFQGYCILTAPMPMTRWINGHLGNPGPPSYVADPASHLTSKMNFWQRVHNTFLYIMGQLVFHTYLLPTHNSIMQKYFPNSPTIYEIYSNVSLILINSHPITYMPSPSLPIMIQIGGYYIKPPKQLPEELRKYLDKAQEGVIYFSMGSNLKSTEFKVEKLKEFLKAFSQLPQKVLWKWENQSLDNLPTNVKIYKFIPQNDVLAHPNVKVFVTHAGLLSSMEAVYHGVPLIGIPIYSDQFTNVAYAVENNRALTIPYVDLTAEKLVRAIEDIIHNPMYKKNARAQSKIFRDHPIKPVDKAVYWIEYVLRHRGAPHLQSSGLNLSWYQYWCVDITIVIFVISVGTMVFCCKILRV</sequence>
<evidence type="ECO:0000256" key="3">
    <source>
        <dbReference type="ARBA" id="ARBA00022679"/>
    </source>
</evidence>
<reference evidence="6 7" key="1">
    <citation type="journal article" date="2024" name="Insects">
        <title>An Improved Chromosome-Level Genome Assembly of the Firefly Pyrocoelia pectoralis.</title>
        <authorList>
            <person name="Fu X."/>
            <person name="Meyer-Rochow V.B."/>
            <person name="Ballantyne L."/>
            <person name="Zhu X."/>
        </authorList>
    </citation>
    <scope>NUCLEOTIDE SEQUENCE [LARGE SCALE GENOMIC DNA]</scope>
    <source>
        <strain evidence="6">XCY_ONT2</strain>
    </source>
</reference>
<dbReference type="GO" id="GO:0015020">
    <property type="term" value="F:glucuronosyltransferase activity"/>
    <property type="evidence" value="ECO:0007669"/>
    <property type="project" value="UniProtKB-EC"/>
</dbReference>
<keyword evidence="2 4" id="KW-0328">Glycosyltransferase</keyword>
<dbReference type="EC" id="2.4.1.17" evidence="5"/>
<evidence type="ECO:0000256" key="2">
    <source>
        <dbReference type="ARBA" id="ARBA00022676"/>
    </source>
</evidence>
<dbReference type="GO" id="GO:0016020">
    <property type="term" value="C:membrane"/>
    <property type="evidence" value="ECO:0007669"/>
    <property type="project" value="UniProtKB-SubCell"/>
</dbReference>
<keyword evidence="3 4" id="KW-0808">Transferase</keyword>
<evidence type="ECO:0000256" key="5">
    <source>
        <dbReference type="RuleBase" id="RU362059"/>
    </source>
</evidence>
<comment type="similarity">
    <text evidence="1 4">Belongs to the UDP-glycosyltransferase family.</text>
</comment>
<gene>
    <name evidence="6" type="ORF">RI129_006687</name>
</gene>
<comment type="caution">
    <text evidence="6">The sequence shown here is derived from an EMBL/GenBank/DDBJ whole genome shotgun (WGS) entry which is preliminary data.</text>
</comment>
<feature type="chain" id="PRO_5042665573" description="UDP-glucuronosyltransferase" evidence="5">
    <location>
        <begin position="20"/>
        <end position="494"/>
    </location>
</feature>
<dbReference type="PANTHER" id="PTHR48043">
    <property type="entry name" value="EG:EG0003.4 PROTEIN-RELATED"/>
    <property type="match status" value="1"/>
</dbReference>
<comment type="subcellular location">
    <subcellularLocation>
        <location evidence="5">Membrane</location>
        <topology evidence="5">Single-pass membrane protein</topology>
    </subcellularLocation>
</comment>
<proteinExistence type="inferred from homology"/>
<dbReference type="PANTHER" id="PTHR48043:SF159">
    <property type="entry name" value="EG:EG0003.4 PROTEIN-RELATED"/>
    <property type="match status" value="1"/>
</dbReference>